<protein>
    <submittedName>
        <fullName evidence="3">Glutathione S-transferase L1</fullName>
    </submittedName>
</protein>
<dbReference type="InterPro" id="IPR036249">
    <property type="entry name" value="Thioredoxin-like_sf"/>
</dbReference>
<reference evidence="3" key="2">
    <citation type="journal article" date="2024" name="Plant">
        <title>Genomic evolution and insights into agronomic trait innovations of Sesamum species.</title>
        <authorList>
            <person name="Miao H."/>
            <person name="Wang L."/>
            <person name="Qu L."/>
            <person name="Liu H."/>
            <person name="Sun Y."/>
            <person name="Le M."/>
            <person name="Wang Q."/>
            <person name="Wei S."/>
            <person name="Zheng Y."/>
            <person name="Lin W."/>
            <person name="Duan Y."/>
            <person name="Cao H."/>
            <person name="Xiong S."/>
            <person name="Wang X."/>
            <person name="Wei L."/>
            <person name="Li C."/>
            <person name="Ma Q."/>
            <person name="Ju M."/>
            <person name="Zhao R."/>
            <person name="Li G."/>
            <person name="Mu C."/>
            <person name="Tian Q."/>
            <person name="Mei H."/>
            <person name="Zhang T."/>
            <person name="Gao T."/>
            <person name="Zhang H."/>
        </authorList>
    </citation>
    <scope>NUCLEOTIDE SEQUENCE</scope>
    <source>
        <strain evidence="3">KEN8</strain>
    </source>
</reference>
<evidence type="ECO:0000256" key="1">
    <source>
        <dbReference type="SAM" id="Phobius"/>
    </source>
</evidence>
<dbReference type="InterPro" id="IPR044629">
    <property type="entry name" value="GSTL1/2/3"/>
</dbReference>
<keyword evidence="1" id="KW-1133">Transmembrane helix</keyword>
<accession>A0AAW2J7I5</accession>
<dbReference type="SUPFAM" id="SSF47616">
    <property type="entry name" value="GST C-terminal domain-like"/>
    <property type="match status" value="1"/>
</dbReference>
<dbReference type="Pfam" id="PF13417">
    <property type="entry name" value="GST_N_3"/>
    <property type="match status" value="1"/>
</dbReference>
<reference evidence="3" key="1">
    <citation type="submission" date="2020-06" db="EMBL/GenBank/DDBJ databases">
        <authorList>
            <person name="Li T."/>
            <person name="Hu X."/>
            <person name="Zhang T."/>
            <person name="Song X."/>
            <person name="Zhang H."/>
            <person name="Dai N."/>
            <person name="Sheng W."/>
            <person name="Hou X."/>
            <person name="Wei L."/>
        </authorList>
    </citation>
    <scope>NUCLEOTIDE SEQUENCE</scope>
    <source>
        <strain evidence="3">KEN8</strain>
        <tissue evidence="3">Leaf</tissue>
    </source>
</reference>
<dbReference type="InterPro" id="IPR036282">
    <property type="entry name" value="Glutathione-S-Trfase_C_sf"/>
</dbReference>
<keyword evidence="1" id="KW-0472">Membrane</keyword>
<sequence length="341" mass="39279">MLRLFKLMDVLSRASRVIVNGKVPRLPKMSRVFLCHDVCAKRDAMFQERDFLPVSLAELHHSLHDRVSVFRWKVVMLHWLLELWRCQIISILNVSELAGSCSPAMDTKKLEKSVKETLPPALDSSSDPPAIFDGTPKLYISYSCPYAQRAWITRNCKGLQETIKLVPIDLKNRPAWYKEKVFPENKVPSLEHNNEVKGESLDLIRYIDSNFEGPSLFPDDPAKRFREELLDYTGSFYKAVTASFKESRMDEAVSAFDHIETALSKFDDGPFFLGKFSLVDIAYVPFVERFQAFFSEVKNYDITSGRPRLAVWIEVWAKITLISFYIVLYWGFAGNKDRGPE</sequence>
<evidence type="ECO:0000313" key="3">
    <source>
        <dbReference type="EMBL" id="KAL0289713.1"/>
    </source>
</evidence>
<gene>
    <name evidence="3" type="ORF">Scaly_2694700</name>
</gene>
<proteinExistence type="predicted"/>
<dbReference type="AlphaFoldDB" id="A0AAW2J7I5"/>
<dbReference type="Gene3D" id="1.20.1050.10">
    <property type="match status" value="1"/>
</dbReference>
<feature type="domain" description="GST N-terminal" evidence="2">
    <location>
        <begin position="134"/>
        <end position="215"/>
    </location>
</feature>
<comment type="caution">
    <text evidence="3">The sequence shown here is derived from an EMBL/GenBank/DDBJ whole genome shotgun (WGS) entry which is preliminary data.</text>
</comment>
<dbReference type="Pfam" id="PF13410">
    <property type="entry name" value="GST_C_2"/>
    <property type="match status" value="1"/>
</dbReference>
<keyword evidence="1" id="KW-0812">Transmembrane</keyword>
<dbReference type="EMBL" id="JACGWM010001679">
    <property type="protein sequence ID" value="KAL0289713.1"/>
    <property type="molecule type" value="Genomic_DNA"/>
</dbReference>
<evidence type="ECO:0000259" key="2">
    <source>
        <dbReference type="PROSITE" id="PS50404"/>
    </source>
</evidence>
<dbReference type="PROSITE" id="PS50404">
    <property type="entry name" value="GST_NTER"/>
    <property type="match status" value="1"/>
</dbReference>
<organism evidence="3">
    <name type="scientific">Sesamum calycinum</name>
    <dbReference type="NCBI Taxonomy" id="2727403"/>
    <lineage>
        <taxon>Eukaryota</taxon>
        <taxon>Viridiplantae</taxon>
        <taxon>Streptophyta</taxon>
        <taxon>Embryophyta</taxon>
        <taxon>Tracheophyta</taxon>
        <taxon>Spermatophyta</taxon>
        <taxon>Magnoliopsida</taxon>
        <taxon>eudicotyledons</taxon>
        <taxon>Gunneridae</taxon>
        <taxon>Pentapetalae</taxon>
        <taxon>asterids</taxon>
        <taxon>lamiids</taxon>
        <taxon>Lamiales</taxon>
        <taxon>Pedaliaceae</taxon>
        <taxon>Sesamum</taxon>
    </lineage>
</organism>
<feature type="transmembrane region" description="Helical" evidence="1">
    <location>
        <begin position="309"/>
        <end position="332"/>
    </location>
</feature>
<dbReference type="InterPro" id="IPR004045">
    <property type="entry name" value="Glutathione_S-Trfase_N"/>
</dbReference>
<dbReference type="PANTHER" id="PTHR44328">
    <property type="entry name" value="GLUTATHIONE S-TRANSFERASE L1"/>
    <property type="match status" value="1"/>
</dbReference>
<dbReference type="PANTHER" id="PTHR44328:SF11">
    <property type="entry name" value="GLUTATHIONE S-TRANSFERASE L2, CHLOROPLASTIC"/>
    <property type="match status" value="1"/>
</dbReference>
<dbReference type="Gene3D" id="3.40.30.10">
    <property type="entry name" value="Glutaredoxin"/>
    <property type="match status" value="1"/>
</dbReference>
<dbReference type="GO" id="GO:0004364">
    <property type="term" value="F:glutathione transferase activity"/>
    <property type="evidence" value="ECO:0007669"/>
    <property type="project" value="InterPro"/>
</dbReference>
<dbReference type="SUPFAM" id="SSF52833">
    <property type="entry name" value="Thioredoxin-like"/>
    <property type="match status" value="1"/>
</dbReference>
<name>A0AAW2J7I5_9LAMI</name>
<dbReference type="FunFam" id="3.40.30.10:FF:000091">
    <property type="entry name" value="Glutathione S-transferase L2, chloroplastic"/>
    <property type="match status" value="1"/>
</dbReference>